<keyword evidence="2" id="KW-1185">Reference proteome</keyword>
<reference evidence="1 2" key="1">
    <citation type="submission" date="2015-06" db="EMBL/GenBank/DDBJ databases">
        <title>Draft genome sequence of an Alphaproteobacteria species associated to the Mediterranean sponge Oscarella lobularis.</title>
        <authorList>
            <person name="Jourda C."/>
            <person name="Santini S."/>
            <person name="Claverie J.-M."/>
        </authorList>
    </citation>
    <scope>NUCLEOTIDE SEQUENCE [LARGE SCALE GENOMIC DNA]</scope>
    <source>
        <strain evidence="1">IGS</strain>
    </source>
</reference>
<gene>
    <name evidence="1" type="ORF">AIOL_003373</name>
</gene>
<dbReference type="EMBL" id="LFTY01000002">
    <property type="protein sequence ID" value="KMW58400.1"/>
    <property type="molecule type" value="Genomic_DNA"/>
</dbReference>
<dbReference type="STRING" id="1675527.AIOL_003373"/>
<sequence>MGHEGAIPCGRGRCIEARAGVEAVMCRCVRAGPNLLQEICTFLPRKVGPQAARGCD</sequence>
<dbReference type="AlphaFoldDB" id="A0A0J9E6K1"/>
<comment type="caution">
    <text evidence="1">The sequence shown here is derived from an EMBL/GenBank/DDBJ whole genome shotgun (WGS) entry which is preliminary data.</text>
</comment>
<name>A0A0J9E6K1_9RHOB</name>
<evidence type="ECO:0000313" key="2">
    <source>
        <dbReference type="Proteomes" id="UP000037178"/>
    </source>
</evidence>
<proteinExistence type="predicted"/>
<protein>
    <submittedName>
        <fullName evidence="1">Uncharacterized protein</fullName>
    </submittedName>
</protein>
<dbReference type="PATRIC" id="fig|1675527.3.peg.3529"/>
<evidence type="ECO:0000313" key="1">
    <source>
        <dbReference type="EMBL" id="KMW58400.1"/>
    </source>
</evidence>
<dbReference type="Proteomes" id="UP000037178">
    <property type="component" value="Unassembled WGS sequence"/>
</dbReference>
<accession>A0A0J9E6K1</accession>
<organism evidence="1 2">
    <name type="scientific">Candidatus Rhodobacter oscarellae</name>
    <dbReference type="NCBI Taxonomy" id="1675527"/>
    <lineage>
        <taxon>Bacteria</taxon>
        <taxon>Pseudomonadati</taxon>
        <taxon>Pseudomonadota</taxon>
        <taxon>Alphaproteobacteria</taxon>
        <taxon>Rhodobacterales</taxon>
        <taxon>Rhodobacter group</taxon>
        <taxon>Rhodobacter</taxon>
    </lineage>
</organism>